<name>A0A1W2GYC4_9BACT</name>
<evidence type="ECO:0008006" key="3">
    <source>
        <dbReference type="Google" id="ProtNLM"/>
    </source>
</evidence>
<dbReference type="AlphaFoldDB" id="A0A1W2GYC4"/>
<dbReference type="Gene3D" id="3.30.2310.20">
    <property type="entry name" value="RelE-like"/>
    <property type="match status" value="1"/>
</dbReference>
<dbReference type="STRING" id="758820.SAMN00777080_0145"/>
<dbReference type="EMBL" id="LT838813">
    <property type="protein sequence ID" value="SMD41619.1"/>
    <property type="molecule type" value="Genomic_DNA"/>
</dbReference>
<sequence length="47" mass="5766">MVKIKWSKEAIENIFEIREYYKQVSPRYAEEITDRIFDKENLIIAFP</sequence>
<dbReference type="InterPro" id="IPR035093">
    <property type="entry name" value="RelE/ParE_toxin_dom_sf"/>
</dbReference>
<keyword evidence="2" id="KW-1185">Reference proteome</keyword>
<accession>A0A1W2GYC4</accession>
<dbReference type="Proteomes" id="UP000192333">
    <property type="component" value="Chromosome I"/>
</dbReference>
<evidence type="ECO:0000313" key="2">
    <source>
        <dbReference type="Proteomes" id="UP000192333"/>
    </source>
</evidence>
<evidence type="ECO:0000313" key="1">
    <source>
        <dbReference type="EMBL" id="SMD41619.1"/>
    </source>
</evidence>
<proteinExistence type="predicted"/>
<organism evidence="1 2">
    <name type="scientific">Aquiflexum balticum DSM 16537</name>
    <dbReference type="NCBI Taxonomy" id="758820"/>
    <lineage>
        <taxon>Bacteria</taxon>
        <taxon>Pseudomonadati</taxon>
        <taxon>Bacteroidota</taxon>
        <taxon>Cytophagia</taxon>
        <taxon>Cytophagales</taxon>
        <taxon>Cyclobacteriaceae</taxon>
        <taxon>Aquiflexum</taxon>
    </lineage>
</organism>
<gene>
    <name evidence="1" type="ORF">SAMN00777080_0145</name>
</gene>
<reference evidence="2" key="1">
    <citation type="submission" date="2017-04" db="EMBL/GenBank/DDBJ databases">
        <authorList>
            <person name="Varghese N."/>
            <person name="Submissions S."/>
        </authorList>
    </citation>
    <scope>NUCLEOTIDE SEQUENCE [LARGE SCALE GENOMIC DNA]</scope>
    <source>
        <strain evidence="2">DSM 16537</strain>
    </source>
</reference>
<protein>
    <recommendedName>
        <fullName evidence="3">Type II toxin-antitoxin system RelE/ParE family toxin</fullName>
    </recommendedName>
</protein>